<dbReference type="AlphaFoldDB" id="A0AAV4QZK0"/>
<sequence length="89" mass="10270">MRCCITETAELKHIKLESAACSKFFKCTKRKCGAALLTIGQLKHTKLESRACSKFFKCIKREEVPWNKMSPSLEKPPYLLRNQPPYTPH</sequence>
<comment type="caution">
    <text evidence="3">The sequence shown here is derived from an EMBL/GenBank/DDBJ whole genome shotgun (WGS) entry which is preliminary data.</text>
</comment>
<organism evidence="3 4">
    <name type="scientific">Caerostris darwini</name>
    <dbReference type="NCBI Taxonomy" id="1538125"/>
    <lineage>
        <taxon>Eukaryota</taxon>
        <taxon>Metazoa</taxon>
        <taxon>Ecdysozoa</taxon>
        <taxon>Arthropoda</taxon>
        <taxon>Chelicerata</taxon>
        <taxon>Arachnida</taxon>
        <taxon>Araneae</taxon>
        <taxon>Araneomorphae</taxon>
        <taxon>Entelegynae</taxon>
        <taxon>Araneoidea</taxon>
        <taxon>Araneidae</taxon>
        <taxon>Caerostris</taxon>
    </lineage>
</organism>
<keyword evidence="4" id="KW-1185">Reference proteome</keyword>
<dbReference type="EMBL" id="BPLQ01005335">
    <property type="protein sequence ID" value="GIY14251.1"/>
    <property type="molecule type" value="Genomic_DNA"/>
</dbReference>
<evidence type="ECO:0000313" key="3">
    <source>
        <dbReference type="EMBL" id="GIY14251.1"/>
    </source>
</evidence>
<name>A0AAV4QZK0_9ARAC</name>
<accession>A0AAV4QZK0</accession>
<evidence type="ECO:0000313" key="2">
    <source>
        <dbReference type="EMBL" id="GIY14249.1"/>
    </source>
</evidence>
<evidence type="ECO:0000313" key="4">
    <source>
        <dbReference type="Proteomes" id="UP001054837"/>
    </source>
</evidence>
<feature type="region of interest" description="Disordered" evidence="1">
    <location>
        <begin position="68"/>
        <end position="89"/>
    </location>
</feature>
<proteinExistence type="predicted"/>
<dbReference type="EMBL" id="BPLQ01005335">
    <property type="protein sequence ID" value="GIY14249.1"/>
    <property type="molecule type" value="Genomic_DNA"/>
</dbReference>
<evidence type="ECO:0000256" key="1">
    <source>
        <dbReference type="SAM" id="MobiDB-lite"/>
    </source>
</evidence>
<protein>
    <submittedName>
        <fullName evidence="3">Uncharacterized protein</fullName>
    </submittedName>
</protein>
<dbReference type="Proteomes" id="UP001054837">
    <property type="component" value="Unassembled WGS sequence"/>
</dbReference>
<gene>
    <name evidence="2" type="ORF">CDAR_369741</name>
    <name evidence="3" type="ORF">CDAR_369761</name>
</gene>
<reference evidence="3 4" key="1">
    <citation type="submission" date="2021-06" db="EMBL/GenBank/DDBJ databases">
        <title>Caerostris darwini draft genome.</title>
        <authorList>
            <person name="Kono N."/>
            <person name="Arakawa K."/>
        </authorList>
    </citation>
    <scope>NUCLEOTIDE SEQUENCE [LARGE SCALE GENOMIC DNA]</scope>
</reference>